<dbReference type="SUPFAM" id="SSF48008">
    <property type="entry name" value="GntR ligand-binding domain-like"/>
    <property type="match status" value="1"/>
</dbReference>
<dbReference type="SMART" id="SM00895">
    <property type="entry name" value="FCD"/>
    <property type="match status" value="1"/>
</dbReference>
<dbReference type="InterPro" id="IPR008920">
    <property type="entry name" value="TF_FadR/GntR_C"/>
</dbReference>
<dbReference type="PANTHER" id="PTHR43537:SF24">
    <property type="entry name" value="GLUCONATE OPERON TRANSCRIPTIONAL REPRESSOR"/>
    <property type="match status" value="1"/>
</dbReference>
<sequence>MDDLSQIFQHDRLTPPDAGTKPAPKKVERERIFEAVRRKIVDGSIPPGARLTERGLCDAFGVSRTVVREVIRMIAAEKLGDFEPHVGLRVAELTHKHVQEIYAIRTELEAMVVRGFLSAATDADIAVAESYGQKMLEIAAQGDRFAAVEMMAEFERFMARVADNEIAAELLSQLNARISILRLVAMREPGQVETGMEGVRAVVASIVARETDAAEHAVRTFVRRSGESVLRHMDRTTVSPTTISEPTEEDITP</sequence>
<evidence type="ECO:0000256" key="1">
    <source>
        <dbReference type="ARBA" id="ARBA00023015"/>
    </source>
</evidence>
<keyword evidence="2 6" id="KW-0238">DNA-binding</keyword>
<dbReference type="SMART" id="SM00345">
    <property type="entry name" value="HTH_GNTR"/>
    <property type="match status" value="1"/>
</dbReference>
<evidence type="ECO:0000313" key="6">
    <source>
        <dbReference type="EMBL" id="SOH94317.1"/>
    </source>
</evidence>
<feature type="compositionally biased region" description="Polar residues" evidence="4">
    <location>
        <begin position="236"/>
        <end position="245"/>
    </location>
</feature>
<reference evidence="7" key="1">
    <citation type="submission" date="2017-09" db="EMBL/GenBank/DDBJ databases">
        <authorList>
            <person name="Varghese N."/>
            <person name="Submissions S."/>
        </authorList>
    </citation>
    <scope>NUCLEOTIDE SEQUENCE [LARGE SCALE GENOMIC DNA]</scope>
    <source>
        <strain evidence="7">C7</strain>
    </source>
</reference>
<evidence type="ECO:0000256" key="3">
    <source>
        <dbReference type="ARBA" id="ARBA00023163"/>
    </source>
</evidence>
<dbReference type="PANTHER" id="PTHR43537">
    <property type="entry name" value="TRANSCRIPTIONAL REGULATOR, GNTR FAMILY"/>
    <property type="match status" value="1"/>
</dbReference>
<dbReference type="SUPFAM" id="SSF46785">
    <property type="entry name" value="Winged helix' DNA-binding domain"/>
    <property type="match status" value="1"/>
</dbReference>
<dbReference type="GO" id="GO:0003700">
    <property type="term" value="F:DNA-binding transcription factor activity"/>
    <property type="evidence" value="ECO:0007669"/>
    <property type="project" value="InterPro"/>
</dbReference>
<dbReference type="Pfam" id="PF00392">
    <property type="entry name" value="GntR"/>
    <property type="match status" value="1"/>
</dbReference>
<dbReference type="RefSeq" id="WP_097929882.1">
    <property type="nucleotide sequence ID" value="NZ_OCTN01000004.1"/>
</dbReference>
<evidence type="ECO:0000256" key="4">
    <source>
        <dbReference type="SAM" id="MobiDB-lite"/>
    </source>
</evidence>
<dbReference type="InterPro" id="IPR011711">
    <property type="entry name" value="GntR_C"/>
</dbReference>
<evidence type="ECO:0000259" key="5">
    <source>
        <dbReference type="PROSITE" id="PS50949"/>
    </source>
</evidence>
<dbReference type="InterPro" id="IPR036388">
    <property type="entry name" value="WH-like_DNA-bd_sf"/>
</dbReference>
<dbReference type="Pfam" id="PF07729">
    <property type="entry name" value="FCD"/>
    <property type="match status" value="1"/>
</dbReference>
<dbReference type="Gene3D" id="1.20.120.530">
    <property type="entry name" value="GntR ligand-binding domain-like"/>
    <property type="match status" value="1"/>
</dbReference>
<dbReference type="EMBL" id="OCTN01000004">
    <property type="protein sequence ID" value="SOH94317.1"/>
    <property type="molecule type" value="Genomic_DNA"/>
</dbReference>
<dbReference type="GO" id="GO:0003677">
    <property type="term" value="F:DNA binding"/>
    <property type="evidence" value="ECO:0007669"/>
    <property type="project" value="UniProtKB-KW"/>
</dbReference>
<feature type="region of interest" description="Disordered" evidence="4">
    <location>
        <begin position="233"/>
        <end position="253"/>
    </location>
</feature>
<keyword evidence="7" id="KW-1185">Reference proteome</keyword>
<dbReference type="InterPro" id="IPR036390">
    <property type="entry name" value="WH_DNA-bd_sf"/>
</dbReference>
<evidence type="ECO:0000313" key="7">
    <source>
        <dbReference type="Proteomes" id="UP000220034"/>
    </source>
</evidence>
<evidence type="ECO:0000256" key="2">
    <source>
        <dbReference type="ARBA" id="ARBA00023125"/>
    </source>
</evidence>
<dbReference type="PROSITE" id="PS50949">
    <property type="entry name" value="HTH_GNTR"/>
    <property type="match status" value="1"/>
</dbReference>
<accession>A0A2C9CSS7</accession>
<keyword evidence="3" id="KW-0804">Transcription</keyword>
<name>A0A2C9CSS7_9RHOB</name>
<dbReference type="Proteomes" id="UP000220034">
    <property type="component" value="Unassembled WGS sequence"/>
</dbReference>
<feature type="domain" description="HTH gntR-type" evidence="5">
    <location>
        <begin position="26"/>
        <end position="93"/>
    </location>
</feature>
<dbReference type="AlphaFoldDB" id="A0A2C9CSS7"/>
<feature type="region of interest" description="Disordered" evidence="4">
    <location>
        <begin position="1"/>
        <end position="26"/>
    </location>
</feature>
<keyword evidence="1" id="KW-0805">Transcription regulation</keyword>
<proteinExistence type="predicted"/>
<organism evidence="6 7">
    <name type="scientific">Pontivivens marinum</name>
    <dbReference type="NCBI Taxonomy" id="1690039"/>
    <lineage>
        <taxon>Bacteria</taxon>
        <taxon>Pseudomonadati</taxon>
        <taxon>Pseudomonadota</taxon>
        <taxon>Alphaproteobacteria</taxon>
        <taxon>Rhodobacterales</taxon>
        <taxon>Paracoccaceae</taxon>
        <taxon>Pontivivens</taxon>
    </lineage>
</organism>
<protein>
    <submittedName>
        <fullName evidence="6">DNA-binding transcriptional regulator, GntR family</fullName>
    </submittedName>
</protein>
<gene>
    <name evidence="6" type="ORF">SAMN06273572_10415</name>
</gene>
<dbReference type="OrthoDB" id="8155773at2"/>
<dbReference type="InterPro" id="IPR000524">
    <property type="entry name" value="Tscrpt_reg_HTH_GntR"/>
</dbReference>
<dbReference type="Gene3D" id="1.10.10.10">
    <property type="entry name" value="Winged helix-like DNA-binding domain superfamily/Winged helix DNA-binding domain"/>
    <property type="match status" value="1"/>
</dbReference>